<proteinExistence type="predicted"/>
<dbReference type="Proteomes" id="UP001148662">
    <property type="component" value="Unassembled WGS sequence"/>
</dbReference>
<keyword evidence="2" id="KW-1185">Reference proteome</keyword>
<organism evidence="1 2">
    <name type="scientific">Phlebia brevispora</name>
    <dbReference type="NCBI Taxonomy" id="194682"/>
    <lineage>
        <taxon>Eukaryota</taxon>
        <taxon>Fungi</taxon>
        <taxon>Dikarya</taxon>
        <taxon>Basidiomycota</taxon>
        <taxon>Agaricomycotina</taxon>
        <taxon>Agaricomycetes</taxon>
        <taxon>Polyporales</taxon>
        <taxon>Meruliaceae</taxon>
        <taxon>Phlebia</taxon>
    </lineage>
</organism>
<reference evidence="1" key="1">
    <citation type="submission" date="2022-07" db="EMBL/GenBank/DDBJ databases">
        <title>Genome Sequence of Phlebia brevispora.</title>
        <authorList>
            <person name="Buettner E."/>
        </authorList>
    </citation>
    <scope>NUCLEOTIDE SEQUENCE</scope>
    <source>
        <strain evidence="1">MPL23</strain>
    </source>
</reference>
<name>A0ACC1T1D1_9APHY</name>
<sequence length="615" mass="68464">MHVISRASWRVATPTSNIAVRQPILSTTSTPPPGSVLPSRAMPQHLHEPTRTRRKIPIFHAVADYLHTFPDDHALQIALRTYALSLSLSLGPALFSLLASGRLRKNGVRSLLYVLKRDLGASGFAFAMSVGVGGGAALKQLWDILEAENQVKPQDRSSTERPSFLWRVKSWLGSLHDSQKTFLANVASAYLAIVLLHSRTPPRKTSYAGPRHSMTLDLTLLFLVRAMDSVVRAVVFPLQDTFYLGEATNRGTEQRQLRRQRLTSRIDSFVFWASSARIMWCFFYKPDRLPRSYNKWIMALANLDPRLLDALRAIRNKDLCYVNGTCTPPDLLTSFARDLGYPEAWGDVSRMPAYGGPQANQVWASIGVASRPNLGGIPCELVHGGISGASCTANTLIRGAHAFAEALLIYLPVHFLPILLTRPRRLLRPSHLIQTLLSVIRSASFLSAFVSGVWASVCLTRTVLLARLFPFISHDFWDGPFGCTFVGSLLCGSSIWLEQGRRRGEIALYVLPRAIRSLFPKQWLQSRPITTIIERITFALSLATLLTAYTYRPDSLRGLSRWTLSFVMSGPNAGFWKRKRAETTTTTPVHPRSPDESHETHATDHNAVSHPISGL</sequence>
<dbReference type="EMBL" id="JANHOG010000886">
    <property type="protein sequence ID" value="KAJ3550742.1"/>
    <property type="molecule type" value="Genomic_DNA"/>
</dbReference>
<evidence type="ECO:0000313" key="1">
    <source>
        <dbReference type="EMBL" id="KAJ3550742.1"/>
    </source>
</evidence>
<comment type="caution">
    <text evidence="1">The sequence shown here is derived from an EMBL/GenBank/DDBJ whole genome shotgun (WGS) entry which is preliminary data.</text>
</comment>
<accession>A0ACC1T1D1</accession>
<protein>
    <submittedName>
        <fullName evidence="1">Uncharacterized protein</fullName>
    </submittedName>
</protein>
<evidence type="ECO:0000313" key="2">
    <source>
        <dbReference type="Proteomes" id="UP001148662"/>
    </source>
</evidence>
<gene>
    <name evidence="1" type="ORF">NM688_g5007</name>
</gene>